<proteinExistence type="predicted"/>
<evidence type="ECO:0000313" key="1">
    <source>
        <dbReference type="EMBL" id="MDQ0271688.1"/>
    </source>
</evidence>
<dbReference type="EMBL" id="JAUSUB010000016">
    <property type="protein sequence ID" value="MDQ0271688.1"/>
    <property type="molecule type" value="Genomic_DNA"/>
</dbReference>
<sequence length="36" mass="4101">MECLCEQDKPYDLKVEGDDAADPIGCNQWISRIRTS</sequence>
<dbReference type="Proteomes" id="UP001238088">
    <property type="component" value="Unassembled WGS sequence"/>
</dbReference>
<evidence type="ECO:0000313" key="2">
    <source>
        <dbReference type="Proteomes" id="UP001238088"/>
    </source>
</evidence>
<comment type="caution">
    <text evidence="1">The sequence shown here is derived from an EMBL/GenBank/DDBJ whole genome shotgun (WGS) entry which is preliminary data.</text>
</comment>
<reference evidence="1 2" key="1">
    <citation type="submission" date="2023-07" db="EMBL/GenBank/DDBJ databases">
        <title>Genomic Encyclopedia of Type Strains, Phase IV (KMG-IV): sequencing the most valuable type-strain genomes for metagenomic binning, comparative biology and taxonomic classification.</title>
        <authorList>
            <person name="Goeker M."/>
        </authorList>
    </citation>
    <scope>NUCLEOTIDE SEQUENCE [LARGE SCALE GENOMIC DNA]</scope>
    <source>
        <strain evidence="1 2">DSM 23494</strain>
    </source>
</reference>
<name>A0ABU0AKA1_9BACI</name>
<protein>
    <submittedName>
        <fullName evidence="1">Uncharacterized protein</fullName>
    </submittedName>
</protein>
<accession>A0ABU0AKA1</accession>
<gene>
    <name evidence="1" type="ORF">J2S17_003576</name>
</gene>
<organism evidence="1 2">
    <name type="scientific">Cytobacillus purgationiresistens</name>
    <dbReference type="NCBI Taxonomy" id="863449"/>
    <lineage>
        <taxon>Bacteria</taxon>
        <taxon>Bacillati</taxon>
        <taxon>Bacillota</taxon>
        <taxon>Bacilli</taxon>
        <taxon>Bacillales</taxon>
        <taxon>Bacillaceae</taxon>
        <taxon>Cytobacillus</taxon>
    </lineage>
</organism>
<keyword evidence="2" id="KW-1185">Reference proteome</keyword>